<comment type="similarity">
    <text evidence="2">Belongs to the LIMR family. LMBRD1 subfamily.</text>
</comment>
<dbReference type="AlphaFoldDB" id="A0A2A9MCG9"/>
<comment type="subcellular location">
    <subcellularLocation>
        <location evidence="1">Lysosome membrane</location>
        <topology evidence="1">Multi-pass membrane protein</topology>
    </subcellularLocation>
</comment>
<keyword evidence="4" id="KW-0846">Cobalamin</keyword>
<dbReference type="EMBL" id="NWUJ01000007">
    <property type="protein sequence ID" value="PFH34011.1"/>
    <property type="molecule type" value="Genomic_DNA"/>
</dbReference>
<reference evidence="12 13" key="1">
    <citation type="submission" date="2017-09" db="EMBL/GenBank/DDBJ databases">
        <title>Genome sequencing of Besnoitia besnoiti strain Bb-Ger1.</title>
        <authorList>
            <person name="Schares G."/>
            <person name="Venepally P."/>
            <person name="Lorenzi H.A."/>
        </authorList>
    </citation>
    <scope>NUCLEOTIDE SEQUENCE [LARGE SCALE GENOMIC DNA]</scope>
    <source>
        <strain evidence="12 13">Bb-Ger1</strain>
    </source>
</reference>
<evidence type="ECO:0000256" key="1">
    <source>
        <dbReference type="ARBA" id="ARBA00004155"/>
    </source>
</evidence>
<feature type="transmembrane region" description="Helical" evidence="11">
    <location>
        <begin position="649"/>
        <end position="673"/>
    </location>
</feature>
<evidence type="ECO:0000256" key="4">
    <source>
        <dbReference type="ARBA" id="ARBA00022628"/>
    </source>
</evidence>
<dbReference type="PANTHER" id="PTHR16130">
    <property type="entry name" value="LYSOSOMAL COBALAMIN TRANSPORTER-RELATED"/>
    <property type="match status" value="1"/>
</dbReference>
<proteinExistence type="inferred from homology"/>
<keyword evidence="3" id="KW-0813">Transport</keyword>
<evidence type="ECO:0000256" key="9">
    <source>
        <dbReference type="ARBA" id="ARBA00023285"/>
    </source>
</evidence>
<dbReference type="Pfam" id="PF04791">
    <property type="entry name" value="LMBR1"/>
    <property type="match status" value="1"/>
</dbReference>
<evidence type="ECO:0000256" key="10">
    <source>
        <dbReference type="SAM" id="Coils"/>
    </source>
</evidence>
<gene>
    <name evidence="12" type="ORF">BESB_071630</name>
</gene>
<dbReference type="GO" id="GO:0031419">
    <property type="term" value="F:cobalamin binding"/>
    <property type="evidence" value="ECO:0007669"/>
    <property type="project" value="UniProtKB-KW"/>
</dbReference>
<sequence length="736" mass="80464">MSLLLGGWVYLATGLVLLLFSGSLYWHYIRRKASNPVAFLVFSLTLSTVLLLCLLVPLDILIVSQPVALTLPPSLAAPPTRARFEAPSREASGFRVKAVEVYADAPPEAAESLGAPLRRLAGENSRRAATGLPVLSQAASASLPSVPAGGGDDAPSSVLARTVALLQGGAARDAAAFGLATGSDLMQKLQNSTELPTLSLDALTLKQLYLALFSVLLFFTYLALPFAFFYSRHLQRVQKGRYGARGQGVGEPVPPFAIACAAAQQTLLFAALLFLLLFLALTQRPAFQASAASGAFPALATAKRGLEAASASVDYVLRYTALLFDLNHSGADSLLFVFSALLAFGQLGWVVAGAYGLAALPVLWLRGRMTPQQQHREVQREIAELREQQRRVQSKYVDASGGANLKAMSDVDRAKLQELQAQQQQFTQRKYRLQEEEQQQEQSGCFLVLYRAVLLPFRWTFALVFFLFSLFAIVALFLALLQRLQYSRCTYSCGFVLDDDATAQENSVLYNPLDELLVRLSQYFPADLLLVELYMGLLFLCLLYGLFSLRVRICKKTFCKPVRAGRTPPESLLALCFLLVHFLLAASQALLSMSPRYASFGAQTFVPPNGSDPIPCSLQAATTGGEEAACRMSFFAAVFSRAAIAYPSFANFLFFSSWIFLGVYALCVSHCLLTRRKQPYLSDRWLEEDETAEESLDTKESLGLLMTNGASSTCRADSLRGEEEGMKLLAQSDDEV</sequence>
<feature type="transmembrane region" description="Helical" evidence="11">
    <location>
        <begin position="208"/>
        <end position="231"/>
    </location>
</feature>
<dbReference type="VEuPathDB" id="ToxoDB:BESB_071630"/>
<feature type="transmembrane region" description="Helical" evidence="11">
    <location>
        <begin position="459"/>
        <end position="481"/>
    </location>
</feature>
<keyword evidence="8" id="KW-0458">Lysosome</keyword>
<name>A0A2A9MCG9_BESBE</name>
<evidence type="ECO:0000256" key="11">
    <source>
        <dbReference type="SAM" id="Phobius"/>
    </source>
</evidence>
<accession>A0A2A9MCG9</accession>
<evidence type="ECO:0000313" key="12">
    <source>
        <dbReference type="EMBL" id="PFH34011.1"/>
    </source>
</evidence>
<dbReference type="RefSeq" id="XP_029218020.1">
    <property type="nucleotide sequence ID" value="XM_029365536.1"/>
</dbReference>
<evidence type="ECO:0000256" key="3">
    <source>
        <dbReference type="ARBA" id="ARBA00022448"/>
    </source>
</evidence>
<evidence type="ECO:0000256" key="5">
    <source>
        <dbReference type="ARBA" id="ARBA00022692"/>
    </source>
</evidence>
<dbReference type="PANTHER" id="PTHR16130:SF2">
    <property type="entry name" value="LYSOSOMAL COBALAMIN TRANSPORT ESCORT PROTEIN LMBD1"/>
    <property type="match status" value="1"/>
</dbReference>
<protein>
    <submittedName>
        <fullName evidence="12">Uncharacterized protein</fullName>
    </submittedName>
</protein>
<dbReference type="KEGG" id="bbes:BESB_071630"/>
<dbReference type="GO" id="GO:0072665">
    <property type="term" value="P:protein localization to vacuole"/>
    <property type="evidence" value="ECO:0007669"/>
    <property type="project" value="TreeGrafter"/>
</dbReference>
<feature type="transmembrane region" description="Helical" evidence="11">
    <location>
        <begin position="572"/>
        <end position="591"/>
    </location>
</feature>
<dbReference type="GO" id="GO:0005765">
    <property type="term" value="C:lysosomal membrane"/>
    <property type="evidence" value="ECO:0007669"/>
    <property type="project" value="UniProtKB-SubCell"/>
</dbReference>
<feature type="transmembrane region" description="Helical" evidence="11">
    <location>
        <begin position="334"/>
        <end position="365"/>
    </location>
</feature>
<feature type="transmembrane region" description="Helical" evidence="11">
    <location>
        <begin position="533"/>
        <end position="551"/>
    </location>
</feature>
<keyword evidence="7 11" id="KW-0472">Membrane</keyword>
<evidence type="ECO:0000256" key="2">
    <source>
        <dbReference type="ARBA" id="ARBA00009901"/>
    </source>
</evidence>
<keyword evidence="6 11" id="KW-1133">Transmembrane helix</keyword>
<feature type="transmembrane region" description="Helical" evidence="11">
    <location>
        <begin position="6"/>
        <end position="26"/>
    </location>
</feature>
<feature type="transmembrane region" description="Helical" evidence="11">
    <location>
        <begin position="38"/>
        <end position="63"/>
    </location>
</feature>
<keyword evidence="10" id="KW-0175">Coiled coil</keyword>
<organism evidence="12 13">
    <name type="scientific">Besnoitia besnoiti</name>
    <name type="common">Apicomplexan protozoan</name>
    <dbReference type="NCBI Taxonomy" id="94643"/>
    <lineage>
        <taxon>Eukaryota</taxon>
        <taxon>Sar</taxon>
        <taxon>Alveolata</taxon>
        <taxon>Apicomplexa</taxon>
        <taxon>Conoidasida</taxon>
        <taxon>Coccidia</taxon>
        <taxon>Eucoccidiorida</taxon>
        <taxon>Eimeriorina</taxon>
        <taxon>Sarcocystidae</taxon>
        <taxon>Besnoitia</taxon>
    </lineage>
</organism>
<comment type="caution">
    <text evidence="12">The sequence shown here is derived from an EMBL/GenBank/DDBJ whole genome shotgun (WGS) entry which is preliminary data.</text>
</comment>
<dbReference type="GeneID" id="40312089"/>
<dbReference type="InterPro" id="IPR006876">
    <property type="entry name" value="LMBR1-like_membr_prot"/>
</dbReference>
<keyword evidence="9" id="KW-0170">Cobalt</keyword>
<dbReference type="InterPro" id="IPR050854">
    <property type="entry name" value="LMBD1_LysCbl_Transport"/>
</dbReference>
<evidence type="ECO:0000256" key="8">
    <source>
        <dbReference type="ARBA" id="ARBA00023228"/>
    </source>
</evidence>
<feature type="transmembrane region" description="Helical" evidence="11">
    <location>
        <begin position="252"/>
        <end position="281"/>
    </location>
</feature>
<dbReference type="Proteomes" id="UP000224006">
    <property type="component" value="Unassembled WGS sequence"/>
</dbReference>
<evidence type="ECO:0000256" key="7">
    <source>
        <dbReference type="ARBA" id="ARBA00023136"/>
    </source>
</evidence>
<keyword evidence="13" id="KW-1185">Reference proteome</keyword>
<evidence type="ECO:0000313" key="13">
    <source>
        <dbReference type="Proteomes" id="UP000224006"/>
    </source>
</evidence>
<keyword evidence="5 11" id="KW-0812">Transmembrane</keyword>
<feature type="coiled-coil region" evidence="10">
    <location>
        <begin position="375"/>
        <end position="436"/>
    </location>
</feature>
<evidence type="ECO:0000256" key="6">
    <source>
        <dbReference type="ARBA" id="ARBA00022989"/>
    </source>
</evidence>
<dbReference type="OrthoDB" id="347187at2759"/>